<dbReference type="EC" id="7.1.1.-" evidence="2"/>
<comment type="catalytic activity">
    <reaction evidence="2">
        <text>a quinone + NADH + 5 H(+)(in) = a quinol + NAD(+) + 4 H(+)(out)</text>
        <dbReference type="Rhea" id="RHEA:57888"/>
        <dbReference type="ChEBI" id="CHEBI:15378"/>
        <dbReference type="ChEBI" id="CHEBI:24646"/>
        <dbReference type="ChEBI" id="CHEBI:57540"/>
        <dbReference type="ChEBI" id="CHEBI:57945"/>
        <dbReference type="ChEBI" id="CHEBI:132124"/>
    </reaction>
</comment>
<sequence>MPQLLFYLFAALSVTGGVWLLLSKNLLHMAFALLLTLLGLAAIYVLLYADFVAVAQIMVYVGGVLVLILFGLLLSSNSTGNFLVQEPVNRWLGLLLAAALLGGGGWILVHSFSEAFSKYPAVPALAEQAALGKYTSLHSLGRQLISTYVLPFEVASVLLLVALVGAAAITKQTSRK</sequence>
<keyword evidence="3" id="KW-0830">Ubiquinone</keyword>
<keyword evidence="2" id="KW-0520">NAD</keyword>
<keyword evidence="2" id="KW-0874">Quinone</keyword>
<dbReference type="GO" id="GO:0008137">
    <property type="term" value="F:NADH dehydrogenase (ubiquinone) activity"/>
    <property type="evidence" value="ECO:0007669"/>
    <property type="project" value="UniProtKB-UniRule"/>
</dbReference>
<accession>A0A6P1P4Y9</accession>
<gene>
    <name evidence="3" type="ORF">GU926_17755</name>
</gene>
<keyword evidence="2" id="KW-1133">Transmembrane helix</keyword>
<evidence type="ECO:0000256" key="2">
    <source>
        <dbReference type="RuleBase" id="RU004429"/>
    </source>
</evidence>
<feature type="transmembrane region" description="Helical" evidence="2">
    <location>
        <begin position="53"/>
        <end position="76"/>
    </location>
</feature>
<protein>
    <recommendedName>
        <fullName evidence="2">NADH-quinone oxidoreductase subunit J</fullName>
        <ecNumber evidence="2">7.1.1.-</ecNumber>
    </recommendedName>
</protein>
<dbReference type="EMBL" id="CP047897">
    <property type="protein sequence ID" value="QHL89500.1"/>
    <property type="molecule type" value="Genomic_DNA"/>
</dbReference>
<evidence type="ECO:0000256" key="1">
    <source>
        <dbReference type="ARBA" id="ARBA00005698"/>
    </source>
</evidence>
<dbReference type="GO" id="GO:0048038">
    <property type="term" value="F:quinone binding"/>
    <property type="evidence" value="ECO:0007669"/>
    <property type="project" value="UniProtKB-UniRule"/>
</dbReference>
<dbReference type="InterPro" id="IPR042106">
    <property type="entry name" value="Nuo/plastoQ_OxRdtase_6_NuoJ"/>
</dbReference>
<dbReference type="PANTHER" id="PTHR33269">
    <property type="entry name" value="NADH-UBIQUINONE OXIDOREDUCTASE CHAIN 6"/>
    <property type="match status" value="1"/>
</dbReference>
<keyword evidence="2" id="KW-0812">Transmembrane</keyword>
<keyword evidence="4" id="KW-1185">Reference proteome</keyword>
<evidence type="ECO:0000313" key="3">
    <source>
        <dbReference type="EMBL" id="QHL89500.1"/>
    </source>
</evidence>
<reference evidence="3 4" key="1">
    <citation type="submission" date="2020-01" db="EMBL/GenBank/DDBJ databases">
        <authorList>
            <person name="Kim M."/>
        </authorList>
    </citation>
    <scope>NUCLEOTIDE SEQUENCE [LARGE SCALE GENOMIC DNA]</scope>
    <source>
        <strain evidence="3 4">BT10</strain>
    </source>
</reference>
<feature type="transmembrane region" description="Helical" evidence="2">
    <location>
        <begin position="29"/>
        <end position="47"/>
    </location>
</feature>
<feature type="transmembrane region" description="Helical" evidence="2">
    <location>
        <begin position="88"/>
        <end position="109"/>
    </location>
</feature>
<dbReference type="Proteomes" id="UP000464214">
    <property type="component" value="Chromosome"/>
</dbReference>
<dbReference type="GO" id="GO:0005886">
    <property type="term" value="C:plasma membrane"/>
    <property type="evidence" value="ECO:0007669"/>
    <property type="project" value="UniProtKB-SubCell"/>
</dbReference>
<dbReference type="AlphaFoldDB" id="A0A6P1P4Y9"/>
<dbReference type="Pfam" id="PF00499">
    <property type="entry name" value="Oxidored_q3"/>
    <property type="match status" value="1"/>
</dbReference>
<dbReference type="Gene3D" id="1.20.120.1200">
    <property type="entry name" value="NADH-ubiquinone/plastoquinone oxidoreductase chain 6, subunit NuoJ"/>
    <property type="match status" value="1"/>
</dbReference>
<keyword evidence="2" id="KW-0472">Membrane</keyword>
<dbReference type="PANTHER" id="PTHR33269:SF17">
    <property type="entry name" value="NADH-UBIQUINONE OXIDOREDUCTASE CHAIN 6"/>
    <property type="match status" value="1"/>
</dbReference>
<keyword evidence="2" id="KW-1003">Cell membrane</keyword>
<organism evidence="3 4">
    <name type="scientific">Nibribacter ruber</name>
    <dbReference type="NCBI Taxonomy" id="2698458"/>
    <lineage>
        <taxon>Bacteria</taxon>
        <taxon>Pseudomonadati</taxon>
        <taxon>Bacteroidota</taxon>
        <taxon>Cytophagia</taxon>
        <taxon>Cytophagales</taxon>
        <taxon>Hymenobacteraceae</taxon>
        <taxon>Nibribacter</taxon>
    </lineage>
</organism>
<comment type="function">
    <text evidence="2">NDH-1 shuttles electrons from NADH, via FMN and iron-sulfur (Fe-S) centers, to quinones in the respiratory chain. Couples the redox reaction to proton translocation (for every two electrons transferred, four hydrogen ions are translocated across the cytoplasmic membrane), and thus conserves the redox energy in a proton gradient.</text>
</comment>
<name>A0A6P1P4Y9_9BACT</name>
<dbReference type="InterPro" id="IPR001457">
    <property type="entry name" value="NADH_UbQ/plastoQ_OxRdtase_su6"/>
</dbReference>
<dbReference type="KEGG" id="nib:GU926_17755"/>
<feature type="transmembrane region" description="Helical" evidence="2">
    <location>
        <begin position="6"/>
        <end position="22"/>
    </location>
</feature>
<comment type="subcellular location">
    <subcellularLocation>
        <location evidence="2">Cell membrane</location>
        <topology evidence="2">Multi-pass membrane protein</topology>
    </subcellularLocation>
</comment>
<comment type="similarity">
    <text evidence="1 2">Belongs to the complex I subunit 6 family.</text>
</comment>
<feature type="transmembrane region" description="Helical" evidence="2">
    <location>
        <begin position="148"/>
        <end position="169"/>
    </location>
</feature>
<evidence type="ECO:0000313" key="4">
    <source>
        <dbReference type="Proteomes" id="UP000464214"/>
    </source>
</evidence>
<proteinExistence type="inferred from homology"/>